<keyword evidence="6" id="KW-1185">Reference proteome</keyword>
<proteinExistence type="predicted"/>
<dbReference type="SUPFAM" id="SSF47473">
    <property type="entry name" value="EF-hand"/>
    <property type="match status" value="1"/>
</dbReference>
<dbReference type="GO" id="GO:0005509">
    <property type="term" value="F:calcium ion binding"/>
    <property type="evidence" value="ECO:0007669"/>
    <property type="project" value="InterPro"/>
</dbReference>
<feature type="domain" description="EF-hand" evidence="3">
    <location>
        <begin position="12"/>
        <end position="34"/>
    </location>
</feature>
<feature type="domain" description="SWIM-type" evidence="4">
    <location>
        <begin position="464"/>
        <end position="505"/>
    </location>
</feature>
<dbReference type="Proteomes" id="UP000604825">
    <property type="component" value="Unassembled WGS sequence"/>
</dbReference>
<accession>A0A811R002</accession>
<evidence type="ECO:0008006" key="7">
    <source>
        <dbReference type="Google" id="ProtNLM"/>
    </source>
</evidence>
<dbReference type="EMBL" id="CAJGYO010000012">
    <property type="protein sequence ID" value="CAD6264414.1"/>
    <property type="molecule type" value="Genomic_DNA"/>
</dbReference>
<evidence type="ECO:0000259" key="4">
    <source>
        <dbReference type="PROSITE" id="PS50966"/>
    </source>
</evidence>
<dbReference type="Pfam" id="PF03101">
    <property type="entry name" value="FAR1"/>
    <property type="match status" value="1"/>
</dbReference>
<dbReference type="InterPro" id="IPR018247">
    <property type="entry name" value="EF_Hand_1_Ca_BS"/>
</dbReference>
<evidence type="ECO:0000313" key="5">
    <source>
        <dbReference type="EMBL" id="CAD6264414.1"/>
    </source>
</evidence>
<sequence>MTNITFPALQQDYDEDGTLSLSEFSDLMKAFGNKLAVAKDYDEDGTLSLSEFSDLMKAFGNKLAVAKEEMPDLDSLLEYNEIVRKKFGSETERYLFYNKYAKGKGFSVRKSYCEWGNNHNGRTLRKFVCSCEGFHEEKELKREIKKRKPRNITRVGCLTKFMIAWDQNTGQWYVKDFIYEHNHPMAERDLACLLRSHRRISDEQKADIVAMQISGIRKHQIMDIMEMQYGHRHYDECRRRDHDFFFDYKTDGKGHLKGLLWCDSQCRLDYAAFGDVIVFDSTYKTNRYNLPLVPFVGVNHHGSTVLFACGILFQETIESYVWILKTFSDAMIQKHPVSVITDGDLAIQRAIGLVWPNSSHRLCIWHIEQNIVRNLHDDGVKANFSNCCDNEANLDFEASNSLPCLEPDASIIEKEAAKSFTPRIFATVQFSIKAAKKCFAREILDYYDVIKYIVGREDKGDREYHVECEICVDESNLKGISCSCLKLQSLGTPCSHIFFVLGYRKECVLLGCCVLKRWTRGAKSAFPPIRKSTMYDYSDSLQRYYELRNISHTASFVASCSPEAYERLKRVLHEEIAMILPNGGENGDKRYGPVLPQCLDVDSAESRNVLDPMHVPGRGAPKKKLKSVLNKKRSKVKCTLCKGEGHNRRTCSIREEETKLPEDVLDI</sequence>
<keyword evidence="1" id="KW-0106">Calcium</keyword>
<dbReference type="PROSITE" id="PS50966">
    <property type="entry name" value="ZF_SWIM"/>
    <property type="match status" value="1"/>
</dbReference>
<dbReference type="InterPro" id="IPR004330">
    <property type="entry name" value="FAR1_DNA_bnd_dom"/>
</dbReference>
<dbReference type="InterPro" id="IPR002048">
    <property type="entry name" value="EF_hand_dom"/>
</dbReference>
<dbReference type="InterPro" id="IPR011992">
    <property type="entry name" value="EF-hand-dom_pair"/>
</dbReference>
<protein>
    <recommendedName>
        <fullName evidence="7">Protein FAR1-RELATED SEQUENCE</fullName>
    </recommendedName>
</protein>
<name>A0A811R002_9POAL</name>
<evidence type="ECO:0000313" key="6">
    <source>
        <dbReference type="Proteomes" id="UP000604825"/>
    </source>
</evidence>
<dbReference type="PROSITE" id="PS00018">
    <property type="entry name" value="EF_HAND_1"/>
    <property type="match status" value="2"/>
</dbReference>
<dbReference type="Gene3D" id="1.10.238.10">
    <property type="entry name" value="EF-hand"/>
    <property type="match status" value="1"/>
</dbReference>
<dbReference type="PANTHER" id="PTHR47718:SF13">
    <property type="entry name" value="OS09G0290500 PROTEIN"/>
    <property type="match status" value="1"/>
</dbReference>
<organism evidence="5 6">
    <name type="scientific">Miscanthus lutarioriparius</name>
    <dbReference type="NCBI Taxonomy" id="422564"/>
    <lineage>
        <taxon>Eukaryota</taxon>
        <taxon>Viridiplantae</taxon>
        <taxon>Streptophyta</taxon>
        <taxon>Embryophyta</taxon>
        <taxon>Tracheophyta</taxon>
        <taxon>Spermatophyta</taxon>
        <taxon>Magnoliopsida</taxon>
        <taxon>Liliopsida</taxon>
        <taxon>Poales</taxon>
        <taxon>Poaceae</taxon>
        <taxon>PACMAD clade</taxon>
        <taxon>Panicoideae</taxon>
        <taxon>Andropogonodae</taxon>
        <taxon>Andropogoneae</taxon>
        <taxon>Saccharinae</taxon>
        <taxon>Miscanthus</taxon>
    </lineage>
</organism>
<dbReference type="GO" id="GO:0008270">
    <property type="term" value="F:zinc ion binding"/>
    <property type="evidence" value="ECO:0007669"/>
    <property type="project" value="UniProtKB-KW"/>
</dbReference>
<gene>
    <name evidence="5" type="ORF">NCGR_LOCUS47719</name>
</gene>
<feature type="domain" description="EF-hand" evidence="3">
    <location>
        <begin position="40"/>
        <end position="62"/>
    </location>
</feature>
<dbReference type="CDD" id="cd00051">
    <property type="entry name" value="EFh"/>
    <property type="match status" value="1"/>
</dbReference>
<dbReference type="AlphaFoldDB" id="A0A811R002"/>
<keyword evidence="2" id="KW-0862">Zinc</keyword>
<reference evidence="5" key="1">
    <citation type="submission" date="2020-10" db="EMBL/GenBank/DDBJ databases">
        <authorList>
            <person name="Han B."/>
            <person name="Lu T."/>
            <person name="Zhao Q."/>
            <person name="Huang X."/>
            <person name="Zhao Y."/>
        </authorList>
    </citation>
    <scope>NUCLEOTIDE SEQUENCE</scope>
</reference>
<dbReference type="InterPro" id="IPR007527">
    <property type="entry name" value="Znf_SWIM"/>
</dbReference>
<evidence type="ECO:0000256" key="2">
    <source>
        <dbReference type="PROSITE-ProRule" id="PRU00325"/>
    </source>
</evidence>
<dbReference type="OrthoDB" id="626338at2759"/>
<dbReference type="PANTHER" id="PTHR47718">
    <property type="entry name" value="OS01G0519700 PROTEIN"/>
    <property type="match status" value="1"/>
</dbReference>
<dbReference type="PROSITE" id="PS50222">
    <property type="entry name" value="EF_HAND_2"/>
    <property type="match status" value="2"/>
</dbReference>
<evidence type="ECO:0000259" key="3">
    <source>
        <dbReference type="PROSITE" id="PS50222"/>
    </source>
</evidence>
<dbReference type="InterPro" id="IPR018289">
    <property type="entry name" value="MULE_transposase_dom"/>
</dbReference>
<comment type="caution">
    <text evidence="5">The sequence shown here is derived from an EMBL/GenBank/DDBJ whole genome shotgun (WGS) entry which is preliminary data.</text>
</comment>
<evidence type="ECO:0000256" key="1">
    <source>
        <dbReference type="ARBA" id="ARBA00022837"/>
    </source>
</evidence>
<keyword evidence="2" id="KW-0479">Metal-binding</keyword>
<keyword evidence="2" id="KW-0863">Zinc-finger</keyword>
<dbReference type="Pfam" id="PF10551">
    <property type="entry name" value="MULE"/>
    <property type="match status" value="1"/>
</dbReference>